<reference evidence="1" key="2">
    <citation type="submission" date="2014-05" db="EMBL/GenBank/DDBJ databases">
        <title>The genome and life-stage specific transcriptomes of Globodera pallida elucidate key aspects of plant parasitism by a cyst nematode.</title>
        <authorList>
            <person name="Cotton J.A."/>
            <person name="Lilley C.J."/>
            <person name="Jones L.M."/>
            <person name="Kikuchi T."/>
            <person name="Reid A.J."/>
            <person name="Thorpe P."/>
            <person name="Tsai I.J."/>
            <person name="Beasley H."/>
            <person name="Blok V."/>
            <person name="Cock P.J.A."/>
            <person name="Van den Akker S.E."/>
            <person name="Holroyd N."/>
            <person name="Hunt M."/>
            <person name="Mantelin S."/>
            <person name="Naghra H."/>
            <person name="Pain A."/>
            <person name="Palomares-Rius J.E."/>
            <person name="Zarowiecki M."/>
            <person name="Berriman M."/>
            <person name="Jones J.T."/>
            <person name="Urwin P.E."/>
        </authorList>
    </citation>
    <scope>NUCLEOTIDE SEQUENCE [LARGE SCALE GENOMIC DNA]</scope>
    <source>
        <strain evidence="1">Lindley</strain>
    </source>
</reference>
<dbReference type="Proteomes" id="UP000050741">
    <property type="component" value="Unassembled WGS sequence"/>
</dbReference>
<evidence type="ECO:0000313" key="1">
    <source>
        <dbReference type="Proteomes" id="UP000050741"/>
    </source>
</evidence>
<organism evidence="1 2">
    <name type="scientific">Globodera pallida</name>
    <name type="common">Potato cyst nematode worm</name>
    <name type="synonym">Heterodera pallida</name>
    <dbReference type="NCBI Taxonomy" id="36090"/>
    <lineage>
        <taxon>Eukaryota</taxon>
        <taxon>Metazoa</taxon>
        <taxon>Ecdysozoa</taxon>
        <taxon>Nematoda</taxon>
        <taxon>Chromadorea</taxon>
        <taxon>Rhabditida</taxon>
        <taxon>Tylenchina</taxon>
        <taxon>Tylenchomorpha</taxon>
        <taxon>Tylenchoidea</taxon>
        <taxon>Heteroderidae</taxon>
        <taxon>Heteroderinae</taxon>
        <taxon>Globodera</taxon>
    </lineage>
</organism>
<dbReference type="WBParaSite" id="GPLIN_000807600">
    <property type="protein sequence ID" value="GPLIN_000807600"/>
    <property type="gene ID" value="GPLIN_000807600"/>
</dbReference>
<name>A0A183C5D1_GLOPA</name>
<keyword evidence="1" id="KW-1185">Reference proteome</keyword>
<sequence>MVSKYPANPLLADYVQLKNCILAGHPDLESLEKCIPKGGLNEFQKDKAAIEKCFTFWICMPKDLSEKECNAPLPPIECSNL</sequence>
<protein>
    <submittedName>
        <fullName evidence="2">Uncharacterized protein</fullName>
    </submittedName>
</protein>
<reference evidence="2" key="3">
    <citation type="submission" date="2016-06" db="UniProtKB">
        <authorList>
            <consortium name="WormBaseParasite"/>
        </authorList>
    </citation>
    <scope>IDENTIFICATION</scope>
</reference>
<reference evidence="1" key="1">
    <citation type="submission" date="2013-12" db="EMBL/GenBank/DDBJ databases">
        <authorList>
            <person name="Aslett M."/>
        </authorList>
    </citation>
    <scope>NUCLEOTIDE SEQUENCE [LARGE SCALE GENOMIC DNA]</scope>
    <source>
        <strain evidence="1">Lindley</strain>
    </source>
</reference>
<proteinExistence type="predicted"/>
<dbReference type="AlphaFoldDB" id="A0A183C5D1"/>
<evidence type="ECO:0000313" key="2">
    <source>
        <dbReference type="WBParaSite" id="GPLIN_000807600"/>
    </source>
</evidence>
<accession>A0A183C5D1</accession>